<dbReference type="OrthoDB" id="4869960at2759"/>
<organism evidence="4 5">
    <name type="scientific">Sparassis crispa</name>
    <dbReference type="NCBI Taxonomy" id="139825"/>
    <lineage>
        <taxon>Eukaryota</taxon>
        <taxon>Fungi</taxon>
        <taxon>Dikarya</taxon>
        <taxon>Basidiomycota</taxon>
        <taxon>Agaricomycotina</taxon>
        <taxon>Agaricomycetes</taxon>
        <taxon>Polyporales</taxon>
        <taxon>Sparassidaceae</taxon>
        <taxon>Sparassis</taxon>
    </lineage>
</organism>
<dbReference type="GO" id="GO:0080008">
    <property type="term" value="C:Cul4-RING E3 ubiquitin ligase complex"/>
    <property type="evidence" value="ECO:0007669"/>
    <property type="project" value="TreeGrafter"/>
</dbReference>
<dbReference type="PANTHER" id="PTHR15574:SF40">
    <property type="entry name" value="WD AND TETRATRICOPEPTIDE REPEATS PROTEIN 1"/>
    <property type="match status" value="1"/>
</dbReference>
<dbReference type="PROSITE" id="PS50082">
    <property type="entry name" value="WD_REPEATS_2"/>
    <property type="match status" value="1"/>
</dbReference>
<protein>
    <submittedName>
        <fullName evidence="4">WD40 repeat-like protein</fullName>
    </submittedName>
</protein>
<dbReference type="InterPro" id="IPR015943">
    <property type="entry name" value="WD40/YVTN_repeat-like_dom_sf"/>
</dbReference>
<keyword evidence="5" id="KW-1185">Reference proteome</keyword>
<dbReference type="InParanoid" id="A0A401GSS9"/>
<evidence type="ECO:0000313" key="4">
    <source>
        <dbReference type="EMBL" id="GBE85301.1"/>
    </source>
</evidence>
<comment type="caution">
    <text evidence="4">The sequence shown here is derived from an EMBL/GenBank/DDBJ whole genome shotgun (WGS) entry which is preliminary data.</text>
</comment>
<evidence type="ECO:0000256" key="2">
    <source>
        <dbReference type="ARBA" id="ARBA00022737"/>
    </source>
</evidence>
<dbReference type="PROSITE" id="PS50294">
    <property type="entry name" value="WD_REPEATS_REGION"/>
    <property type="match status" value="1"/>
</dbReference>
<reference evidence="4 5" key="1">
    <citation type="journal article" date="2018" name="Sci. Rep.">
        <title>Genome sequence of the cauliflower mushroom Sparassis crispa (Hanabiratake) and its association with beneficial usage.</title>
        <authorList>
            <person name="Kiyama R."/>
            <person name="Furutani Y."/>
            <person name="Kawaguchi K."/>
            <person name="Nakanishi T."/>
        </authorList>
    </citation>
    <scope>NUCLEOTIDE SEQUENCE [LARGE SCALE GENOMIC DNA]</scope>
</reference>
<dbReference type="Pfam" id="PF00400">
    <property type="entry name" value="WD40"/>
    <property type="match status" value="3"/>
</dbReference>
<dbReference type="AlphaFoldDB" id="A0A401GSS9"/>
<proteinExistence type="predicted"/>
<keyword evidence="1 3" id="KW-0853">WD repeat</keyword>
<dbReference type="SUPFAM" id="SSF50978">
    <property type="entry name" value="WD40 repeat-like"/>
    <property type="match status" value="1"/>
</dbReference>
<dbReference type="GeneID" id="38782218"/>
<gene>
    <name evidence="4" type="ORF">SCP_0704880</name>
</gene>
<evidence type="ECO:0000256" key="1">
    <source>
        <dbReference type="ARBA" id="ARBA00022574"/>
    </source>
</evidence>
<dbReference type="Proteomes" id="UP000287166">
    <property type="component" value="Unassembled WGS sequence"/>
</dbReference>
<dbReference type="Gene3D" id="2.130.10.10">
    <property type="entry name" value="YVTN repeat-like/Quinoprotein amine dehydrogenase"/>
    <property type="match status" value="2"/>
</dbReference>
<dbReference type="SMART" id="SM00320">
    <property type="entry name" value="WD40"/>
    <property type="match status" value="5"/>
</dbReference>
<evidence type="ECO:0000256" key="3">
    <source>
        <dbReference type="PROSITE-ProRule" id="PRU00221"/>
    </source>
</evidence>
<accession>A0A401GSS9</accession>
<dbReference type="GO" id="GO:0045717">
    <property type="term" value="P:negative regulation of fatty acid biosynthetic process"/>
    <property type="evidence" value="ECO:0007669"/>
    <property type="project" value="TreeGrafter"/>
</dbReference>
<dbReference type="GO" id="GO:0005737">
    <property type="term" value="C:cytoplasm"/>
    <property type="evidence" value="ECO:0007669"/>
    <property type="project" value="TreeGrafter"/>
</dbReference>
<name>A0A401GSS9_9APHY</name>
<dbReference type="InterPro" id="IPR036322">
    <property type="entry name" value="WD40_repeat_dom_sf"/>
</dbReference>
<dbReference type="STRING" id="139825.A0A401GSS9"/>
<dbReference type="EMBL" id="BFAD01000007">
    <property type="protein sequence ID" value="GBE85301.1"/>
    <property type="molecule type" value="Genomic_DNA"/>
</dbReference>
<feature type="repeat" description="WD" evidence="3">
    <location>
        <begin position="47"/>
        <end position="89"/>
    </location>
</feature>
<dbReference type="InterPro" id="IPR001680">
    <property type="entry name" value="WD40_rpt"/>
</dbReference>
<keyword evidence="2" id="KW-0677">Repeat</keyword>
<sequence>MSLPCRSTSQLTDLGPLGFRSPIHSARSRKSALKHLLTEGFPYSKKLTGHTSCVNALAFSHGSGRWLASAGDDLHVLLWDFHQDDVNEASFSFTGPRANVFSLAFSATDQYLYSGDTDNKIYQYDLSYLSSAGTQHSRFSSAVFQQHDDSVRAISSHPVYDHIFMSAGEDGRIILHDTRTPTGRHSRAENVLQHDAEFTGVQYHPNMAHIFATSDNRGEVCLRDARMAFGPLSRRSQKGIVQTYVTTLLKHSHLSKPEVSSITFDYTGTRLAATMLYYYPVIYSVNDPYPLAICNGRNQPDGTPVPSGVRTYSNTCTIKHGSFGGPGLGDDCYYGAGSDDFCAYIWKIPDTPRLLDGRLEVDPEDWDEHSSTVGFANGLSQSRVVPMELPTPFCRLTGHQSIVNTTLMHPSNLHIATAGIERDILIHGPTPTSPCLDGTTLTPTAVRTLPDSDLDSNRLFRHAIGLGPAMDEPDDDTGAIALFDEIIRQEGDADVFVLRRWNPDVDRDIDLEEEGVVTDDHTEDT</sequence>
<evidence type="ECO:0000313" key="5">
    <source>
        <dbReference type="Proteomes" id="UP000287166"/>
    </source>
</evidence>
<dbReference type="RefSeq" id="XP_027616214.1">
    <property type="nucleotide sequence ID" value="XM_027760413.1"/>
</dbReference>
<dbReference type="PANTHER" id="PTHR15574">
    <property type="entry name" value="WD REPEAT DOMAIN-CONTAINING FAMILY"/>
    <property type="match status" value="1"/>
</dbReference>
<dbReference type="InterPro" id="IPR045151">
    <property type="entry name" value="DCAF8"/>
</dbReference>